<dbReference type="SMART" id="SM00829">
    <property type="entry name" value="PKS_ER"/>
    <property type="match status" value="1"/>
</dbReference>
<dbReference type="InterPro" id="IPR013154">
    <property type="entry name" value="ADH-like_N"/>
</dbReference>
<dbReference type="Pfam" id="PF08240">
    <property type="entry name" value="ADH_N"/>
    <property type="match status" value="1"/>
</dbReference>
<dbReference type="OrthoDB" id="3175656at2"/>
<dbReference type="CDD" id="cd08252">
    <property type="entry name" value="AL_MDR"/>
    <property type="match status" value="1"/>
</dbReference>
<dbReference type="InterPro" id="IPR036291">
    <property type="entry name" value="NAD(P)-bd_dom_sf"/>
</dbReference>
<gene>
    <name evidence="4" type="ORF">SAMN05660324_3851</name>
</gene>
<organism evidence="4 5">
    <name type="scientific">Klenkia brasiliensis</name>
    <dbReference type="NCBI Taxonomy" id="333142"/>
    <lineage>
        <taxon>Bacteria</taxon>
        <taxon>Bacillati</taxon>
        <taxon>Actinomycetota</taxon>
        <taxon>Actinomycetes</taxon>
        <taxon>Geodermatophilales</taxon>
        <taxon>Geodermatophilaceae</taxon>
        <taxon>Klenkia</taxon>
    </lineage>
</organism>
<dbReference type="AlphaFoldDB" id="A0A1G7XY03"/>
<evidence type="ECO:0000313" key="5">
    <source>
        <dbReference type="Proteomes" id="UP000198863"/>
    </source>
</evidence>
<name>A0A1G7XY03_9ACTN</name>
<dbReference type="RefSeq" id="WP_091067079.1">
    <property type="nucleotide sequence ID" value="NZ_FNCF01000006.1"/>
</dbReference>
<dbReference type="InterPro" id="IPR014182">
    <property type="entry name" value="ADH_Zn_typ-1"/>
</dbReference>
<keyword evidence="2" id="KW-0479">Metal-binding</keyword>
<dbReference type="Pfam" id="PF13602">
    <property type="entry name" value="ADH_zinc_N_2"/>
    <property type="match status" value="1"/>
</dbReference>
<dbReference type="InterPro" id="IPR020843">
    <property type="entry name" value="ER"/>
</dbReference>
<dbReference type="GO" id="GO:0008270">
    <property type="term" value="F:zinc ion binding"/>
    <property type="evidence" value="ECO:0007669"/>
    <property type="project" value="InterPro"/>
</dbReference>
<reference evidence="5" key="1">
    <citation type="submission" date="2016-10" db="EMBL/GenBank/DDBJ databases">
        <authorList>
            <person name="Varghese N."/>
            <person name="Submissions S."/>
        </authorList>
    </citation>
    <scope>NUCLEOTIDE SEQUENCE [LARGE SCALE GENOMIC DNA]</scope>
    <source>
        <strain evidence="5">DSM 44526</strain>
    </source>
</reference>
<comment type="similarity">
    <text evidence="2">Belongs to the zinc-containing alcohol dehydrogenase family. Quinone oxidoreductase subfamily.</text>
</comment>
<dbReference type="InterPro" id="IPR051603">
    <property type="entry name" value="Zinc-ADH_QOR/CCCR"/>
</dbReference>
<protein>
    <recommendedName>
        <fullName evidence="2">Zinc-type alcohol dehydrogenase-like protein</fullName>
    </recommendedName>
</protein>
<keyword evidence="1" id="KW-0521">NADP</keyword>
<accession>A0A1G7XY03</accession>
<keyword evidence="5" id="KW-1185">Reference proteome</keyword>
<dbReference type="InterPro" id="IPR011032">
    <property type="entry name" value="GroES-like_sf"/>
</dbReference>
<dbReference type="SUPFAM" id="SSF51735">
    <property type="entry name" value="NAD(P)-binding Rossmann-fold domains"/>
    <property type="match status" value="1"/>
</dbReference>
<dbReference type="NCBIfam" id="TIGR02817">
    <property type="entry name" value="adh_fam_1"/>
    <property type="match status" value="1"/>
</dbReference>
<evidence type="ECO:0000256" key="1">
    <source>
        <dbReference type="ARBA" id="ARBA00022857"/>
    </source>
</evidence>
<keyword evidence="2" id="KW-0560">Oxidoreductase</keyword>
<dbReference type="PANTHER" id="PTHR44154:SF1">
    <property type="entry name" value="QUINONE OXIDOREDUCTASE"/>
    <property type="match status" value="1"/>
</dbReference>
<keyword evidence="2" id="KW-0862">Zinc</keyword>
<dbReference type="GO" id="GO:0016491">
    <property type="term" value="F:oxidoreductase activity"/>
    <property type="evidence" value="ECO:0007669"/>
    <property type="project" value="UniProtKB-KW"/>
</dbReference>
<evidence type="ECO:0000259" key="3">
    <source>
        <dbReference type="SMART" id="SM00829"/>
    </source>
</evidence>
<evidence type="ECO:0000256" key="2">
    <source>
        <dbReference type="RuleBase" id="RU364000"/>
    </source>
</evidence>
<dbReference type="Gene3D" id="3.40.50.720">
    <property type="entry name" value="NAD(P)-binding Rossmann-like Domain"/>
    <property type="match status" value="1"/>
</dbReference>
<dbReference type="EMBL" id="FNCF01000006">
    <property type="protein sequence ID" value="SDG89085.1"/>
    <property type="molecule type" value="Genomic_DNA"/>
</dbReference>
<proteinExistence type="inferred from homology"/>
<evidence type="ECO:0000313" key="4">
    <source>
        <dbReference type="EMBL" id="SDG89085.1"/>
    </source>
</evidence>
<dbReference type="PANTHER" id="PTHR44154">
    <property type="entry name" value="QUINONE OXIDOREDUCTASE"/>
    <property type="match status" value="1"/>
</dbReference>
<dbReference type="Gene3D" id="3.90.180.10">
    <property type="entry name" value="Medium-chain alcohol dehydrogenases, catalytic domain"/>
    <property type="match status" value="1"/>
</dbReference>
<dbReference type="SUPFAM" id="SSF50129">
    <property type="entry name" value="GroES-like"/>
    <property type="match status" value="1"/>
</dbReference>
<dbReference type="Proteomes" id="UP000198863">
    <property type="component" value="Unassembled WGS sequence"/>
</dbReference>
<feature type="domain" description="Enoyl reductase (ER)" evidence="3">
    <location>
        <begin position="19"/>
        <end position="333"/>
    </location>
</feature>
<sequence>MDSTRTTTAIAALRPGPVEAPDSFATVELELPPLGPHDLLVDVRAVSVNPVDVKVRASFDPAEAPKVLGFDASGVVVAAGPEVTRFAVGDEVVHAGSIARPGTDAGLHVVDERITGPKPATLTHAEAAALPLTAITAWEVLFDRLGLTADSTGTLLVVGGAGGVGSMVTQLARARTGLTVVATAARPESQQWATAMGAHHVVDHADLVAAVRAVAPDGVDHVVSAYSEGNVEAYAELLPLHGTVVAVDDPVGLDLLPLKPKSQGWLWEFMFARPLHRPEDTYQHDLLVEVARLVDAGTLRTTATTVLTGITEENLREAHRRVEAGGVVGKVVLERG</sequence>